<reference evidence="1" key="1">
    <citation type="submission" date="2021-03" db="EMBL/GenBank/DDBJ databases">
        <authorList>
            <person name="Tran Van P."/>
        </authorList>
    </citation>
    <scope>NUCLEOTIDE SEQUENCE</scope>
</reference>
<sequence length="80" mass="9121">MELTADDRTAEELGRWNLEEVNPHLRGKKVENHLGKPPPVHPTEIRTSIFPSSKVELNMNSTLANYATEEVMKLRHLSES</sequence>
<dbReference type="EMBL" id="CAJPIN010000016">
    <property type="protein sequence ID" value="CAG2052910.1"/>
    <property type="molecule type" value="Genomic_DNA"/>
</dbReference>
<organism evidence="1 2">
    <name type="scientific">Timema podura</name>
    <name type="common">Walking stick</name>
    <dbReference type="NCBI Taxonomy" id="61482"/>
    <lineage>
        <taxon>Eukaryota</taxon>
        <taxon>Metazoa</taxon>
        <taxon>Ecdysozoa</taxon>
        <taxon>Arthropoda</taxon>
        <taxon>Hexapoda</taxon>
        <taxon>Insecta</taxon>
        <taxon>Pterygota</taxon>
        <taxon>Neoptera</taxon>
        <taxon>Polyneoptera</taxon>
        <taxon>Phasmatodea</taxon>
        <taxon>Timematodea</taxon>
        <taxon>Timematoidea</taxon>
        <taxon>Timematidae</taxon>
        <taxon>Timema</taxon>
    </lineage>
</organism>
<protein>
    <submittedName>
        <fullName evidence="1">Uncharacterized protein</fullName>
    </submittedName>
</protein>
<name>A0ABN7NDN2_TIMPD</name>
<evidence type="ECO:0000313" key="2">
    <source>
        <dbReference type="Proteomes" id="UP001153148"/>
    </source>
</evidence>
<dbReference type="Proteomes" id="UP001153148">
    <property type="component" value="Unassembled WGS sequence"/>
</dbReference>
<gene>
    <name evidence="1" type="ORF">TPAB3V08_LOCUS16</name>
</gene>
<proteinExistence type="predicted"/>
<evidence type="ECO:0000313" key="1">
    <source>
        <dbReference type="EMBL" id="CAG2052910.1"/>
    </source>
</evidence>
<comment type="caution">
    <text evidence="1">The sequence shown here is derived from an EMBL/GenBank/DDBJ whole genome shotgun (WGS) entry which is preliminary data.</text>
</comment>
<keyword evidence="2" id="KW-1185">Reference proteome</keyword>
<accession>A0ABN7NDN2</accession>